<organism evidence="1 2">
    <name type="scientific">Favolaschia claudopus</name>
    <dbReference type="NCBI Taxonomy" id="2862362"/>
    <lineage>
        <taxon>Eukaryota</taxon>
        <taxon>Fungi</taxon>
        <taxon>Dikarya</taxon>
        <taxon>Basidiomycota</taxon>
        <taxon>Agaricomycotina</taxon>
        <taxon>Agaricomycetes</taxon>
        <taxon>Agaricomycetidae</taxon>
        <taxon>Agaricales</taxon>
        <taxon>Marasmiineae</taxon>
        <taxon>Mycenaceae</taxon>
        <taxon>Favolaschia</taxon>
    </lineage>
</organism>
<name>A0AAW0BUJ0_9AGAR</name>
<proteinExistence type="predicted"/>
<protein>
    <recommendedName>
        <fullName evidence="3">F-box protein</fullName>
    </recommendedName>
</protein>
<keyword evidence="2" id="KW-1185">Reference proteome</keyword>
<evidence type="ECO:0000313" key="2">
    <source>
        <dbReference type="Proteomes" id="UP001362999"/>
    </source>
</evidence>
<evidence type="ECO:0000313" key="1">
    <source>
        <dbReference type="EMBL" id="KAK7030213.1"/>
    </source>
</evidence>
<gene>
    <name evidence="1" type="ORF">R3P38DRAFT_2933692</name>
</gene>
<accession>A0AAW0BUJ0</accession>
<dbReference type="Proteomes" id="UP001362999">
    <property type="component" value="Unassembled WGS sequence"/>
</dbReference>
<dbReference type="EMBL" id="JAWWNJ010000026">
    <property type="protein sequence ID" value="KAK7030213.1"/>
    <property type="molecule type" value="Genomic_DNA"/>
</dbReference>
<dbReference type="AlphaFoldDB" id="A0AAW0BUJ0"/>
<comment type="caution">
    <text evidence="1">The sequence shown here is derived from an EMBL/GenBank/DDBJ whole genome shotgun (WGS) entry which is preliminary data.</text>
</comment>
<reference evidence="1 2" key="1">
    <citation type="journal article" date="2024" name="J Genomics">
        <title>Draft genome sequencing and assembly of Favolaschia claudopus CIRM-BRFM 2984 isolated from oak limbs.</title>
        <authorList>
            <person name="Navarro D."/>
            <person name="Drula E."/>
            <person name="Chaduli D."/>
            <person name="Cazenave R."/>
            <person name="Ahrendt S."/>
            <person name="Wang J."/>
            <person name="Lipzen A."/>
            <person name="Daum C."/>
            <person name="Barry K."/>
            <person name="Grigoriev I.V."/>
            <person name="Favel A."/>
            <person name="Rosso M.N."/>
            <person name="Martin F."/>
        </authorList>
    </citation>
    <scope>NUCLEOTIDE SEQUENCE [LARGE SCALE GENOMIC DNA]</scope>
    <source>
        <strain evidence="1 2">CIRM-BRFM 2984</strain>
    </source>
</reference>
<evidence type="ECO:0008006" key="3">
    <source>
        <dbReference type="Google" id="ProtNLM"/>
    </source>
</evidence>
<sequence length="346" mass="39346">MAIAGSAFSVLPMCDGLETVSTLTSSSHLPPQPRFPPELERIIFEIAASRCFPKEILTFMLVAWRVKTWYVEPFLYGIVAFPEQGGFIPIDILVEKVASVQYVFWNPVLSNQEKWEDSNESTDSNESEELSPIPEDLALSVTLHFCSGVTNLFLGANTCIVPKGMKILHELRYLQRLTISSSSLFLPEAVDFDAPFLRGVTHLELLDDYFDVENEPQDRKFVAGINQMPQLTHLAFNVKGGIPEVHDLFYMNKRFECFVFFEPIGGRIRIHMEDIRFVYVYPISHREDWLRGASEGRDYWTLAEEFIAGKRANVIDRNSYFASRPVLSQAESDSEAYVSSDGSDEE</sequence>